<reference evidence="1 2" key="1">
    <citation type="journal article" date="2020" name="Microb. Genom.">
        <title>Genetic diversity of clinical and environmental Mucorales isolates obtained from an investigation of mucormycosis cases among solid organ transplant recipients.</title>
        <authorList>
            <person name="Nguyen M.H."/>
            <person name="Kaul D."/>
            <person name="Muto C."/>
            <person name="Cheng S.J."/>
            <person name="Richter R.A."/>
            <person name="Bruno V.M."/>
            <person name="Liu G."/>
            <person name="Beyhan S."/>
            <person name="Sundermann A.J."/>
            <person name="Mounaud S."/>
            <person name="Pasculle A.W."/>
            <person name="Nierman W.C."/>
            <person name="Driscoll E."/>
            <person name="Cumbie R."/>
            <person name="Clancy C.J."/>
            <person name="Dupont C.L."/>
        </authorList>
    </citation>
    <scope>NUCLEOTIDE SEQUENCE [LARGE SCALE GENOMIC DNA]</scope>
    <source>
        <strain evidence="1 2">GL24</strain>
    </source>
</reference>
<accession>A0A9P6XRK0</accession>
<comment type="caution">
    <text evidence="1">The sequence shown here is derived from an EMBL/GenBank/DDBJ whole genome shotgun (WGS) entry which is preliminary data.</text>
</comment>
<evidence type="ECO:0008006" key="3">
    <source>
        <dbReference type="Google" id="ProtNLM"/>
    </source>
</evidence>
<evidence type="ECO:0000313" key="1">
    <source>
        <dbReference type="EMBL" id="KAG1530542.1"/>
    </source>
</evidence>
<evidence type="ECO:0000313" key="2">
    <source>
        <dbReference type="Proteomes" id="UP000740926"/>
    </source>
</evidence>
<organism evidence="1 2">
    <name type="scientific">Rhizopus delemar</name>
    <dbReference type="NCBI Taxonomy" id="936053"/>
    <lineage>
        <taxon>Eukaryota</taxon>
        <taxon>Fungi</taxon>
        <taxon>Fungi incertae sedis</taxon>
        <taxon>Mucoromycota</taxon>
        <taxon>Mucoromycotina</taxon>
        <taxon>Mucoromycetes</taxon>
        <taxon>Mucorales</taxon>
        <taxon>Mucorineae</taxon>
        <taxon>Rhizopodaceae</taxon>
        <taxon>Rhizopus</taxon>
    </lineage>
</organism>
<dbReference type="EMBL" id="JAANIU010012291">
    <property type="protein sequence ID" value="KAG1530542.1"/>
    <property type="molecule type" value="Genomic_DNA"/>
</dbReference>
<gene>
    <name evidence="1" type="ORF">G6F50_017246</name>
</gene>
<proteinExistence type="predicted"/>
<dbReference type="AlphaFoldDB" id="A0A9P6XRK0"/>
<dbReference type="Proteomes" id="UP000740926">
    <property type="component" value="Unassembled WGS sequence"/>
</dbReference>
<protein>
    <recommendedName>
        <fullName evidence="3">Flp pilus assembly protein CpaB</fullName>
    </recommendedName>
</protein>
<keyword evidence="2" id="KW-1185">Reference proteome</keyword>
<sequence length="103" mass="10290">MLKLTRIAAVALIGLAVLLAVIALMIGRKPDAPVHVAPVASADPQAVTVVEAVARLPAGEPSTANGLRLAQRTTPVAGAATSISTRAQQLGPRAGLLAAAADR</sequence>
<name>A0A9P6XRK0_9FUNG</name>